<feature type="region of interest" description="Disordered" evidence="1">
    <location>
        <begin position="56"/>
        <end position="90"/>
    </location>
</feature>
<organism evidence="3 4">
    <name type="scientific">Trichophyton verrucosum (strain HKI 0517)</name>
    <dbReference type="NCBI Taxonomy" id="663202"/>
    <lineage>
        <taxon>Eukaryota</taxon>
        <taxon>Fungi</taxon>
        <taxon>Dikarya</taxon>
        <taxon>Ascomycota</taxon>
        <taxon>Pezizomycotina</taxon>
        <taxon>Eurotiomycetes</taxon>
        <taxon>Eurotiomycetidae</taxon>
        <taxon>Onygenales</taxon>
        <taxon>Arthrodermataceae</taxon>
        <taxon>Trichophyton</taxon>
    </lineage>
</organism>
<keyword evidence="2" id="KW-0812">Transmembrane</keyword>
<proteinExistence type="predicted"/>
<evidence type="ECO:0000256" key="2">
    <source>
        <dbReference type="SAM" id="Phobius"/>
    </source>
</evidence>
<sequence length="389" mass="43106">MATEDNAVSGLTMADRVQKIRSRLSALFAGGSPGSCNIENSHKPSRLSPAEIRMYAPGSGGSVRRERNISSGRRSISSTGSVIDNNAPPNDNILPFSPPSTESGGHMTNSRAQHRVENHIHRGGVLLNWIQRSVEAHPHQPKHKPSRSKLAGWLLCMRPRAKARSTRRKLIDCAISGILLASVLTTCSSPSIPCFLCSIHILTICLDLVLAVTSSGKKFEFHIILIIALMACTVYFCHSLIRLLMTAKRRQVRRRRVHYNQPTRDPDMVESFTHIDRPIPVIFATDLEMGLGTEAEEGENKPGQISIPPPAYGLWRGSVKMDPSRLYWQRIDPQKPNRRHSQSMGEPRPPSTNRPPSYILDESQPSIVVNLQPQLQSTSTSSTTVPTEQ</sequence>
<keyword evidence="2" id="KW-1133">Transmembrane helix</keyword>
<accession>D4DJC0</accession>
<protein>
    <submittedName>
        <fullName evidence="3">Uncharacterized protein</fullName>
    </submittedName>
</protein>
<dbReference type="RefSeq" id="XP_003018698.1">
    <property type="nucleotide sequence ID" value="XM_003018652.1"/>
</dbReference>
<keyword evidence="4" id="KW-1185">Reference proteome</keyword>
<feature type="compositionally biased region" description="Polar residues" evidence="1">
    <location>
        <begin position="363"/>
        <end position="376"/>
    </location>
</feature>
<feature type="transmembrane region" description="Helical" evidence="2">
    <location>
        <begin position="221"/>
        <end position="245"/>
    </location>
</feature>
<keyword evidence="2" id="KW-0472">Membrane</keyword>
<feature type="region of interest" description="Disordered" evidence="1">
    <location>
        <begin position="330"/>
        <end position="389"/>
    </location>
</feature>
<dbReference type="KEGG" id="tve:TRV_07286"/>
<evidence type="ECO:0000313" key="3">
    <source>
        <dbReference type="EMBL" id="EFE38053.1"/>
    </source>
</evidence>
<evidence type="ECO:0000256" key="1">
    <source>
        <dbReference type="SAM" id="MobiDB-lite"/>
    </source>
</evidence>
<dbReference type="EMBL" id="ACYE01000433">
    <property type="protein sequence ID" value="EFE38053.1"/>
    <property type="molecule type" value="Genomic_DNA"/>
</dbReference>
<dbReference type="HOGENOM" id="CLU_032674_1_1_1"/>
<dbReference type="Proteomes" id="UP000008383">
    <property type="component" value="Unassembled WGS sequence"/>
</dbReference>
<comment type="caution">
    <text evidence="3">The sequence shown here is derived from an EMBL/GenBank/DDBJ whole genome shotgun (WGS) entry which is preliminary data.</text>
</comment>
<gene>
    <name evidence="3" type="ORF">TRV_07286</name>
</gene>
<feature type="compositionally biased region" description="Low complexity" evidence="1">
    <location>
        <begin position="377"/>
        <end position="389"/>
    </location>
</feature>
<dbReference type="AlphaFoldDB" id="D4DJC0"/>
<evidence type="ECO:0000313" key="4">
    <source>
        <dbReference type="Proteomes" id="UP000008383"/>
    </source>
</evidence>
<dbReference type="OrthoDB" id="5417811at2759"/>
<reference evidence="4" key="1">
    <citation type="journal article" date="2011" name="Genome Biol.">
        <title>Comparative and functional genomics provide insights into the pathogenicity of dermatophytic fungi.</title>
        <authorList>
            <person name="Burmester A."/>
            <person name="Shelest E."/>
            <person name="Gloeckner G."/>
            <person name="Heddergott C."/>
            <person name="Schindler S."/>
            <person name="Staib P."/>
            <person name="Heidel A."/>
            <person name="Felder M."/>
            <person name="Petzold A."/>
            <person name="Szafranski K."/>
            <person name="Feuermann M."/>
            <person name="Pedruzzi I."/>
            <person name="Priebe S."/>
            <person name="Groth M."/>
            <person name="Winkler R."/>
            <person name="Li W."/>
            <person name="Kniemeyer O."/>
            <person name="Schroeckh V."/>
            <person name="Hertweck C."/>
            <person name="Hube B."/>
            <person name="White T.C."/>
            <person name="Platzer M."/>
            <person name="Guthke R."/>
            <person name="Heitman J."/>
            <person name="Woestemeyer J."/>
            <person name="Zipfel P.F."/>
            <person name="Monod M."/>
            <person name="Brakhage A.A."/>
        </authorList>
    </citation>
    <scope>NUCLEOTIDE SEQUENCE [LARGE SCALE GENOMIC DNA]</scope>
    <source>
        <strain evidence="4">HKI 0517</strain>
    </source>
</reference>
<feature type="compositionally biased region" description="Low complexity" evidence="1">
    <location>
        <begin position="69"/>
        <end position="81"/>
    </location>
</feature>
<name>D4DJC0_TRIVH</name>
<dbReference type="GeneID" id="9580849"/>